<accession>A0AC61NI01</accession>
<gene>
    <name evidence="1" type="ORF">K4L44_05710</name>
</gene>
<organism evidence="1 2">
    <name type="scientific">Halosquirtibacter laminarini</name>
    <dbReference type="NCBI Taxonomy" id="3374600"/>
    <lineage>
        <taxon>Bacteria</taxon>
        <taxon>Pseudomonadati</taxon>
        <taxon>Bacteroidota</taxon>
        <taxon>Bacteroidia</taxon>
        <taxon>Marinilabiliales</taxon>
        <taxon>Prolixibacteraceae</taxon>
        <taxon>Halosquirtibacter</taxon>
    </lineage>
</organism>
<evidence type="ECO:0000313" key="1">
    <source>
        <dbReference type="EMBL" id="QZE15329.1"/>
    </source>
</evidence>
<name>A0AC61NI01_9BACT</name>
<dbReference type="EMBL" id="CP081303">
    <property type="protein sequence ID" value="QZE15329.1"/>
    <property type="molecule type" value="Genomic_DNA"/>
</dbReference>
<proteinExistence type="predicted"/>
<dbReference type="Proteomes" id="UP000826212">
    <property type="component" value="Chromosome"/>
</dbReference>
<reference evidence="1" key="1">
    <citation type="submission" date="2021-08" db="EMBL/GenBank/DDBJ databases">
        <title>Novel anaerobic bacterium isolated from sea squirt in East Sea, Republic of Korea.</title>
        <authorList>
            <person name="Nguyen T.H."/>
            <person name="Li Z."/>
            <person name="Lee Y.-J."/>
            <person name="Ko J."/>
            <person name="Kim S.-G."/>
        </authorList>
    </citation>
    <scope>NUCLEOTIDE SEQUENCE</scope>
    <source>
        <strain evidence="1">KCTC 25031</strain>
    </source>
</reference>
<sequence>MSEPTKELERIIYKGEADLMSDPVKHWMFRNVVVYKDINENVKADKKRSRDKIVGVITDTIAIGCSMAGAEDLQDYITYFLKYISMKFKEKPQLTSTLH</sequence>
<evidence type="ECO:0000313" key="2">
    <source>
        <dbReference type="Proteomes" id="UP000826212"/>
    </source>
</evidence>
<keyword evidence="2" id="KW-1185">Reference proteome</keyword>
<protein>
    <submittedName>
        <fullName evidence="1">Phage terminase family protein</fullName>
    </submittedName>
</protein>